<geneLocation type="mitochondrion" evidence="5"/>
<dbReference type="PANTHER" id="PTHR10871">
    <property type="entry name" value="30S RIBOSOMAL PROTEIN S13/40S RIBOSOMAL PROTEIN S18"/>
    <property type="match status" value="1"/>
</dbReference>
<keyword evidence="5" id="KW-0496">Mitochondrion</keyword>
<keyword evidence="3 4" id="KW-0687">Ribonucleoprotein</keyword>
<dbReference type="GO" id="GO:0015935">
    <property type="term" value="C:small ribosomal subunit"/>
    <property type="evidence" value="ECO:0007669"/>
    <property type="project" value="TreeGrafter"/>
</dbReference>
<reference evidence="5" key="1">
    <citation type="submission" date="2018-02" db="EMBL/GenBank/DDBJ databases">
        <title>The complete organellar genomes of Fucus spiralis (Fucaeae, Phaeophyceae) from California, USA.</title>
        <authorList>
            <person name="Hughey J.R."/>
        </authorList>
    </citation>
    <scope>NUCLEOTIDE SEQUENCE</scope>
</reference>
<dbReference type="EMBL" id="MG922856">
    <property type="protein sequence ID" value="AVZ00695.1"/>
    <property type="molecule type" value="Genomic_DNA"/>
</dbReference>
<evidence type="ECO:0000256" key="4">
    <source>
        <dbReference type="RuleBase" id="RU003830"/>
    </source>
</evidence>
<dbReference type="PIRSF" id="PIRSF002134">
    <property type="entry name" value="Ribosomal_S13"/>
    <property type="match status" value="1"/>
</dbReference>
<dbReference type="Pfam" id="PF00416">
    <property type="entry name" value="Ribosomal_S13"/>
    <property type="match status" value="1"/>
</dbReference>
<dbReference type="AlphaFoldDB" id="A0A2R4QQ75"/>
<dbReference type="SUPFAM" id="SSF46946">
    <property type="entry name" value="S13-like H2TH domain"/>
    <property type="match status" value="1"/>
</dbReference>
<dbReference type="InterPro" id="IPR001892">
    <property type="entry name" value="Ribosomal_uS13"/>
</dbReference>
<evidence type="ECO:0000313" key="5">
    <source>
        <dbReference type="EMBL" id="AVZ00695.1"/>
    </source>
</evidence>
<dbReference type="GO" id="GO:0005829">
    <property type="term" value="C:cytosol"/>
    <property type="evidence" value="ECO:0007669"/>
    <property type="project" value="TreeGrafter"/>
</dbReference>
<gene>
    <name evidence="5" type="primary">rps13</name>
</gene>
<name>A0A2R4QQ75_9PHAE</name>
<protein>
    <submittedName>
        <fullName evidence="5">Ribosomal protein S13</fullName>
    </submittedName>
</protein>
<dbReference type="Gene3D" id="4.10.910.10">
    <property type="entry name" value="30s ribosomal protein s13, domain 2"/>
    <property type="match status" value="1"/>
</dbReference>
<comment type="similarity">
    <text evidence="1 4">Belongs to the universal ribosomal protein uS13 family.</text>
</comment>
<dbReference type="PROSITE" id="PS50159">
    <property type="entry name" value="RIBOSOMAL_S13_2"/>
    <property type="match status" value="1"/>
</dbReference>
<dbReference type="InterPro" id="IPR010979">
    <property type="entry name" value="Ribosomal_uS13-like_H2TH"/>
</dbReference>
<dbReference type="PANTHER" id="PTHR10871:SF1">
    <property type="entry name" value="SMALL RIBOSOMAL SUBUNIT PROTEIN US13M"/>
    <property type="match status" value="1"/>
</dbReference>
<evidence type="ECO:0000256" key="2">
    <source>
        <dbReference type="ARBA" id="ARBA00022980"/>
    </source>
</evidence>
<organism evidence="5">
    <name type="scientific">Fucus spiralis</name>
    <dbReference type="NCBI Taxonomy" id="87149"/>
    <lineage>
        <taxon>Eukaryota</taxon>
        <taxon>Sar</taxon>
        <taxon>Stramenopiles</taxon>
        <taxon>Ochrophyta</taxon>
        <taxon>PX clade</taxon>
        <taxon>Phaeophyceae</taxon>
        <taxon>Fucales</taxon>
        <taxon>Fucaceae</taxon>
        <taxon>Fucus</taxon>
    </lineage>
</organism>
<evidence type="ECO:0000256" key="1">
    <source>
        <dbReference type="ARBA" id="ARBA00008080"/>
    </source>
</evidence>
<evidence type="ECO:0000256" key="3">
    <source>
        <dbReference type="ARBA" id="ARBA00023274"/>
    </source>
</evidence>
<sequence>MPFIIGTPIPEDKILVQSVSQIYGIGLSQSKILCRKAGFGQDCRGKNVSFSQGKILGNLAENTSLFLGSDLRRFHNDKIRRLCLMSSYRGLRHKKGLPARGQRTHTNAKKRLQFKINVN</sequence>
<dbReference type="GO" id="GO:0006412">
    <property type="term" value="P:translation"/>
    <property type="evidence" value="ECO:0007669"/>
    <property type="project" value="InterPro"/>
</dbReference>
<dbReference type="GO" id="GO:0003723">
    <property type="term" value="F:RNA binding"/>
    <property type="evidence" value="ECO:0007669"/>
    <property type="project" value="InterPro"/>
</dbReference>
<dbReference type="GO" id="GO:0003735">
    <property type="term" value="F:structural constituent of ribosome"/>
    <property type="evidence" value="ECO:0007669"/>
    <property type="project" value="InterPro"/>
</dbReference>
<proteinExistence type="inferred from homology"/>
<dbReference type="Gene3D" id="1.10.8.50">
    <property type="match status" value="1"/>
</dbReference>
<keyword evidence="2 4" id="KW-0689">Ribosomal protein</keyword>
<dbReference type="InterPro" id="IPR027437">
    <property type="entry name" value="Rbsml_uS13_C"/>
</dbReference>
<accession>A0A2R4QQ75</accession>